<feature type="compositionally biased region" description="Polar residues" evidence="1">
    <location>
        <begin position="20"/>
        <end position="36"/>
    </location>
</feature>
<evidence type="ECO:0000256" key="1">
    <source>
        <dbReference type="SAM" id="MobiDB-lite"/>
    </source>
</evidence>
<feature type="compositionally biased region" description="Pro residues" evidence="1">
    <location>
        <begin position="168"/>
        <end position="180"/>
    </location>
</feature>
<reference evidence="2" key="1">
    <citation type="journal article" date="2020" name="Stud. Mycol.">
        <title>101 Dothideomycetes genomes: a test case for predicting lifestyles and emergence of pathogens.</title>
        <authorList>
            <person name="Haridas S."/>
            <person name="Albert R."/>
            <person name="Binder M."/>
            <person name="Bloem J."/>
            <person name="Labutti K."/>
            <person name="Salamov A."/>
            <person name="Andreopoulos B."/>
            <person name="Baker S."/>
            <person name="Barry K."/>
            <person name="Bills G."/>
            <person name="Bluhm B."/>
            <person name="Cannon C."/>
            <person name="Castanera R."/>
            <person name="Culley D."/>
            <person name="Daum C."/>
            <person name="Ezra D."/>
            <person name="Gonzalez J."/>
            <person name="Henrissat B."/>
            <person name="Kuo A."/>
            <person name="Liang C."/>
            <person name="Lipzen A."/>
            <person name="Lutzoni F."/>
            <person name="Magnuson J."/>
            <person name="Mondo S."/>
            <person name="Nolan M."/>
            <person name="Ohm R."/>
            <person name="Pangilinan J."/>
            <person name="Park H.-J."/>
            <person name="Ramirez L."/>
            <person name="Alfaro M."/>
            <person name="Sun H."/>
            <person name="Tritt A."/>
            <person name="Yoshinaga Y."/>
            <person name="Zwiers L.-H."/>
            <person name="Turgeon B."/>
            <person name="Goodwin S."/>
            <person name="Spatafora J."/>
            <person name="Crous P."/>
            <person name="Grigoriev I."/>
        </authorList>
    </citation>
    <scope>NUCLEOTIDE SEQUENCE</scope>
    <source>
        <strain evidence="2">CBS 123094</strain>
    </source>
</reference>
<proteinExistence type="predicted"/>
<feature type="region of interest" description="Disordered" evidence="1">
    <location>
        <begin position="1"/>
        <end position="41"/>
    </location>
</feature>
<gene>
    <name evidence="2" type="ORF">P154DRAFT_75664</name>
</gene>
<feature type="compositionally biased region" description="Polar residues" evidence="1">
    <location>
        <begin position="1"/>
        <end position="11"/>
    </location>
</feature>
<dbReference type="OrthoDB" id="3764847at2759"/>
<evidence type="ECO:0000313" key="3">
    <source>
        <dbReference type="Proteomes" id="UP000799779"/>
    </source>
</evidence>
<dbReference type="EMBL" id="ML977708">
    <property type="protein sequence ID" value="KAF1993387.1"/>
    <property type="molecule type" value="Genomic_DNA"/>
</dbReference>
<feature type="region of interest" description="Disordered" evidence="1">
    <location>
        <begin position="116"/>
        <end position="234"/>
    </location>
</feature>
<sequence>MIRFTIPQTASLPDHRPASPQLSPRSHTMSAQPHTQSPRHKRFDSLLPSLEIPSSTLSAEAQWSLIEHRLHDLHHSQSQYSRNPWLSTVETPILLLAVAKHKAEVDLLRYEADHALPLSDSEPDNPFPNYNVGLHNTSYSSSSSASSQPASPRNRSSNDSNTAHIPPQHSPPTSPPPLPDIDPLSPLSPTFGHRRGSLLAGTVTRRRSTVSGPEKSDEETPDIEPLSPTFGVRRGSLMTGTVNRRRSIPAAFAWPLAYSPSPSPSAAMAPLLKSGEQESVQRDGEKRLLFEAAWVQIESHLGEYVRKFGFDGEGGGREEWRKEDVWMELVGLRGEVRGLEERIRGGEDIRG</sequence>
<name>A0A6A5VWZ2_9PLEO</name>
<feature type="compositionally biased region" description="Low complexity" evidence="1">
    <location>
        <begin position="138"/>
        <end position="158"/>
    </location>
</feature>
<dbReference type="Proteomes" id="UP000799779">
    <property type="component" value="Unassembled WGS sequence"/>
</dbReference>
<organism evidence="2 3">
    <name type="scientific">Amniculicola lignicola CBS 123094</name>
    <dbReference type="NCBI Taxonomy" id="1392246"/>
    <lineage>
        <taxon>Eukaryota</taxon>
        <taxon>Fungi</taxon>
        <taxon>Dikarya</taxon>
        <taxon>Ascomycota</taxon>
        <taxon>Pezizomycotina</taxon>
        <taxon>Dothideomycetes</taxon>
        <taxon>Pleosporomycetidae</taxon>
        <taxon>Pleosporales</taxon>
        <taxon>Amniculicolaceae</taxon>
        <taxon>Amniculicola</taxon>
    </lineage>
</organism>
<accession>A0A6A5VWZ2</accession>
<dbReference type="AlphaFoldDB" id="A0A6A5VWZ2"/>
<protein>
    <submittedName>
        <fullName evidence="2">Uncharacterized protein</fullName>
    </submittedName>
</protein>
<feature type="compositionally biased region" description="Low complexity" evidence="1">
    <location>
        <begin position="181"/>
        <end position="190"/>
    </location>
</feature>
<evidence type="ECO:0000313" key="2">
    <source>
        <dbReference type="EMBL" id="KAF1993387.1"/>
    </source>
</evidence>
<keyword evidence="3" id="KW-1185">Reference proteome</keyword>